<dbReference type="GO" id="GO:0031012">
    <property type="term" value="C:extracellular matrix"/>
    <property type="evidence" value="ECO:0007669"/>
    <property type="project" value="TreeGrafter"/>
</dbReference>
<dbReference type="InParanoid" id="A0A6P8Y2B0"/>
<protein>
    <submittedName>
        <fullName evidence="6">Adult-specific cuticular protein ACP-20-like</fullName>
    </submittedName>
</protein>
<dbReference type="Proteomes" id="UP000515158">
    <property type="component" value="Unplaced"/>
</dbReference>
<dbReference type="InterPro" id="IPR000618">
    <property type="entry name" value="Insect_cuticle"/>
</dbReference>
<dbReference type="AlphaFoldDB" id="A0A6P8Y2B0"/>
<dbReference type="GeneID" id="117640832"/>
<dbReference type="PANTHER" id="PTHR12236">
    <property type="entry name" value="STRUCTURAL CONTITUENT OF CUTICLE"/>
    <property type="match status" value="1"/>
</dbReference>
<feature type="compositionally biased region" description="Low complexity" evidence="3">
    <location>
        <begin position="153"/>
        <end position="169"/>
    </location>
</feature>
<keyword evidence="1 2" id="KW-0193">Cuticle</keyword>
<feature type="signal peptide" evidence="4">
    <location>
        <begin position="1"/>
        <end position="20"/>
    </location>
</feature>
<dbReference type="PROSITE" id="PS00233">
    <property type="entry name" value="CHIT_BIND_RR_1"/>
    <property type="match status" value="1"/>
</dbReference>
<evidence type="ECO:0000256" key="4">
    <source>
        <dbReference type="SAM" id="SignalP"/>
    </source>
</evidence>
<dbReference type="KEGG" id="tpal:117640832"/>
<evidence type="ECO:0000313" key="6">
    <source>
        <dbReference type="RefSeq" id="XP_034233648.1"/>
    </source>
</evidence>
<dbReference type="OrthoDB" id="6365837at2759"/>
<dbReference type="RefSeq" id="XP_034233648.1">
    <property type="nucleotide sequence ID" value="XM_034377757.1"/>
</dbReference>
<evidence type="ECO:0000256" key="2">
    <source>
        <dbReference type="PROSITE-ProRule" id="PRU00497"/>
    </source>
</evidence>
<accession>A0A6P8Y2B0</accession>
<sequence length="184" mass="19475">MQQMYTALCVLALGAASVHAGVVSSRRSLEGASSLGHITHLPLEGEHHEHHEHHHEEGKPYKFGYGVKDAHHGLDFNQQEASDGHTVSGHYRVQLPDGRTQVVTYTADWKNGYNANVQYEGEASHPKVVASADHGWAGAASLGSLGSDHLSGGEYSLGSSSSLGGSSYSTGGGDHSSKWTPSHP</sequence>
<feature type="region of interest" description="Disordered" evidence="3">
    <location>
        <begin position="153"/>
        <end position="184"/>
    </location>
</feature>
<reference evidence="6" key="1">
    <citation type="submission" date="2025-08" db="UniProtKB">
        <authorList>
            <consortium name="RefSeq"/>
        </authorList>
    </citation>
    <scope>IDENTIFICATION</scope>
    <source>
        <tissue evidence="6">Total insect</tissue>
    </source>
</reference>
<evidence type="ECO:0000313" key="5">
    <source>
        <dbReference type="Proteomes" id="UP000515158"/>
    </source>
</evidence>
<feature type="chain" id="PRO_5028400997" evidence="4">
    <location>
        <begin position="21"/>
        <end position="184"/>
    </location>
</feature>
<name>A0A6P8Y2B0_THRPL</name>
<proteinExistence type="predicted"/>
<dbReference type="PANTHER" id="PTHR12236:SF79">
    <property type="entry name" value="CUTICULAR PROTEIN 50CB-RELATED"/>
    <property type="match status" value="1"/>
</dbReference>
<dbReference type="GO" id="GO:0042302">
    <property type="term" value="F:structural constituent of cuticle"/>
    <property type="evidence" value="ECO:0007669"/>
    <property type="project" value="UniProtKB-UniRule"/>
</dbReference>
<organism evidence="6">
    <name type="scientific">Thrips palmi</name>
    <name type="common">Melon thrips</name>
    <dbReference type="NCBI Taxonomy" id="161013"/>
    <lineage>
        <taxon>Eukaryota</taxon>
        <taxon>Metazoa</taxon>
        <taxon>Ecdysozoa</taxon>
        <taxon>Arthropoda</taxon>
        <taxon>Hexapoda</taxon>
        <taxon>Insecta</taxon>
        <taxon>Pterygota</taxon>
        <taxon>Neoptera</taxon>
        <taxon>Paraneoptera</taxon>
        <taxon>Thysanoptera</taxon>
        <taxon>Terebrantia</taxon>
        <taxon>Thripoidea</taxon>
        <taxon>Thripidae</taxon>
        <taxon>Thrips</taxon>
    </lineage>
</organism>
<dbReference type="Pfam" id="PF00379">
    <property type="entry name" value="Chitin_bind_4"/>
    <property type="match status" value="1"/>
</dbReference>
<gene>
    <name evidence="6" type="primary">LOC117640832</name>
</gene>
<dbReference type="InterPro" id="IPR051217">
    <property type="entry name" value="Insect_Cuticle_Struc_Prot"/>
</dbReference>
<keyword evidence="5" id="KW-1185">Reference proteome</keyword>
<dbReference type="GO" id="GO:0005615">
    <property type="term" value="C:extracellular space"/>
    <property type="evidence" value="ECO:0007669"/>
    <property type="project" value="TreeGrafter"/>
</dbReference>
<dbReference type="PROSITE" id="PS51155">
    <property type="entry name" value="CHIT_BIND_RR_2"/>
    <property type="match status" value="1"/>
</dbReference>
<keyword evidence="4" id="KW-0732">Signal</keyword>
<dbReference type="InterPro" id="IPR031311">
    <property type="entry name" value="CHIT_BIND_RR_consensus"/>
</dbReference>
<evidence type="ECO:0000256" key="1">
    <source>
        <dbReference type="ARBA" id="ARBA00022460"/>
    </source>
</evidence>
<evidence type="ECO:0000256" key="3">
    <source>
        <dbReference type="SAM" id="MobiDB-lite"/>
    </source>
</evidence>